<evidence type="ECO:0000313" key="3">
    <source>
        <dbReference type="EMBL" id="MBD4339919.1"/>
    </source>
</evidence>
<feature type="non-terminal residue" evidence="3">
    <location>
        <position position="1"/>
    </location>
</feature>
<dbReference type="PANTHER" id="PTHR42732">
    <property type="entry name" value="BETA-GALACTOSIDASE"/>
    <property type="match status" value="1"/>
</dbReference>
<dbReference type="GO" id="GO:0004553">
    <property type="term" value="F:hydrolase activity, hydrolyzing O-glycosyl compounds"/>
    <property type="evidence" value="ECO:0007669"/>
    <property type="project" value="InterPro"/>
</dbReference>
<dbReference type="PANTHER" id="PTHR42732:SF1">
    <property type="entry name" value="BETA-MANNOSIDASE"/>
    <property type="match status" value="1"/>
</dbReference>
<proteinExistence type="inferred from homology"/>
<evidence type="ECO:0000259" key="2">
    <source>
        <dbReference type="Pfam" id="PF02837"/>
    </source>
</evidence>
<feature type="non-terminal residue" evidence="3">
    <location>
        <position position="80"/>
    </location>
</feature>
<gene>
    <name evidence="3" type="ORF">GUH15_28505</name>
</gene>
<accession>A0A8I0H3Y3</accession>
<reference evidence="3" key="1">
    <citation type="submission" date="2020-01" db="EMBL/GenBank/DDBJ databases">
        <authorList>
            <person name="Richard D."/>
        </authorList>
    </citation>
    <scope>NUCLEOTIDE SEQUENCE</scope>
    <source>
        <strain evidence="3">JP541</strain>
    </source>
</reference>
<dbReference type="InterPro" id="IPR008979">
    <property type="entry name" value="Galactose-bd-like_sf"/>
</dbReference>
<dbReference type="Gene3D" id="2.60.120.260">
    <property type="entry name" value="Galactose-binding domain-like"/>
    <property type="match status" value="1"/>
</dbReference>
<dbReference type="InterPro" id="IPR006104">
    <property type="entry name" value="Glyco_hydro_2_N"/>
</dbReference>
<dbReference type="AlphaFoldDB" id="A0A8I0H3Y3"/>
<protein>
    <recommendedName>
        <fullName evidence="2">Glycosyl hydrolases family 2 sugar binding domain-containing protein</fullName>
    </recommendedName>
</protein>
<evidence type="ECO:0000313" key="4">
    <source>
        <dbReference type="Proteomes" id="UP000653002"/>
    </source>
</evidence>
<dbReference type="InterPro" id="IPR051913">
    <property type="entry name" value="GH2_Domain-Containing"/>
</dbReference>
<name>A0A8I0H3Y3_XANCI</name>
<comment type="similarity">
    <text evidence="1">Belongs to the glycosyl hydrolase 2 family.</text>
</comment>
<dbReference type="Pfam" id="PF02837">
    <property type="entry name" value="Glyco_hydro_2_N"/>
    <property type="match status" value="1"/>
</dbReference>
<dbReference type="GO" id="GO:0005975">
    <property type="term" value="P:carbohydrate metabolic process"/>
    <property type="evidence" value="ECO:0007669"/>
    <property type="project" value="InterPro"/>
</dbReference>
<dbReference type="Proteomes" id="UP000653002">
    <property type="component" value="Unassembled WGS sequence"/>
</dbReference>
<comment type="caution">
    <text evidence="3">The sequence shown here is derived from an EMBL/GenBank/DDBJ whole genome shotgun (WGS) entry which is preliminary data.</text>
</comment>
<dbReference type="EMBL" id="JAABFR010002463">
    <property type="protein sequence ID" value="MBD4339919.1"/>
    <property type="molecule type" value="Genomic_DNA"/>
</dbReference>
<organism evidence="3 4">
    <name type="scientific">Xanthomonas citri pv. citri</name>
    <dbReference type="NCBI Taxonomy" id="611301"/>
    <lineage>
        <taxon>Bacteria</taxon>
        <taxon>Pseudomonadati</taxon>
        <taxon>Pseudomonadota</taxon>
        <taxon>Gammaproteobacteria</taxon>
        <taxon>Lysobacterales</taxon>
        <taxon>Lysobacteraceae</taxon>
        <taxon>Xanthomonas</taxon>
    </lineage>
</organism>
<evidence type="ECO:0000256" key="1">
    <source>
        <dbReference type="ARBA" id="ARBA00007401"/>
    </source>
</evidence>
<sequence>SEVFVNGRSAGTWKYGYSSFEVDITPYLEAGENELLVRVVHRSPNSRWYSGAGIYRSVYLIERESTHIASSGLYITPVKR</sequence>
<feature type="domain" description="Glycosyl hydrolases family 2 sugar binding" evidence="2">
    <location>
        <begin position="2"/>
        <end position="62"/>
    </location>
</feature>
<dbReference type="SUPFAM" id="SSF49785">
    <property type="entry name" value="Galactose-binding domain-like"/>
    <property type="match status" value="1"/>
</dbReference>